<accession>A0A4Y2IGA0</accession>
<gene>
    <name evidence="1" type="ORF">AVEN_234872_1</name>
</gene>
<sequence>MMVESNKSLWSKQQGYSECRPMSPCLIPLQSSKAREKFEMRLQILSSFRVKEKNDYSNYAISKHKATSMATFPVRDICFWNDAATVSFLHVLHPGPTRLSEGVYKHWCKSRDCDSVKIRNENLLSSRQDVR</sequence>
<proteinExistence type="predicted"/>
<comment type="caution">
    <text evidence="1">The sequence shown here is derived from an EMBL/GenBank/DDBJ whole genome shotgun (WGS) entry which is preliminary data.</text>
</comment>
<dbReference type="AlphaFoldDB" id="A0A4Y2IGA0"/>
<dbReference type="EMBL" id="BGPR01002637">
    <property type="protein sequence ID" value="GBM76654.1"/>
    <property type="molecule type" value="Genomic_DNA"/>
</dbReference>
<evidence type="ECO:0000313" key="2">
    <source>
        <dbReference type="Proteomes" id="UP000499080"/>
    </source>
</evidence>
<name>A0A4Y2IGA0_ARAVE</name>
<protein>
    <submittedName>
        <fullName evidence="1">Uncharacterized protein</fullName>
    </submittedName>
</protein>
<keyword evidence="2" id="KW-1185">Reference proteome</keyword>
<dbReference type="Proteomes" id="UP000499080">
    <property type="component" value="Unassembled WGS sequence"/>
</dbReference>
<organism evidence="1 2">
    <name type="scientific">Araneus ventricosus</name>
    <name type="common">Orbweaver spider</name>
    <name type="synonym">Epeira ventricosa</name>
    <dbReference type="NCBI Taxonomy" id="182803"/>
    <lineage>
        <taxon>Eukaryota</taxon>
        <taxon>Metazoa</taxon>
        <taxon>Ecdysozoa</taxon>
        <taxon>Arthropoda</taxon>
        <taxon>Chelicerata</taxon>
        <taxon>Arachnida</taxon>
        <taxon>Araneae</taxon>
        <taxon>Araneomorphae</taxon>
        <taxon>Entelegynae</taxon>
        <taxon>Araneoidea</taxon>
        <taxon>Araneidae</taxon>
        <taxon>Araneus</taxon>
    </lineage>
</organism>
<evidence type="ECO:0000313" key="1">
    <source>
        <dbReference type="EMBL" id="GBM76654.1"/>
    </source>
</evidence>
<reference evidence="1 2" key="1">
    <citation type="journal article" date="2019" name="Sci. Rep.">
        <title>Orb-weaving spider Araneus ventricosus genome elucidates the spidroin gene catalogue.</title>
        <authorList>
            <person name="Kono N."/>
            <person name="Nakamura H."/>
            <person name="Ohtoshi R."/>
            <person name="Moran D.A.P."/>
            <person name="Shinohara A."/>
            <person name="Yoshida Y."/>
            <person name="Fujiwara M."/>
            <person name="Mori M."/>
            <person name="Tomita M."/>
            <person name="Arakawa K."/>
        </authorList>
    </citation>
    <scope>NUCLEOTIDE SEQUENCE [LARGE SCALE GENOMIC DNA]</scope>
</reference>